<evidence type="ECO:0000313" key="3">
    <source>
        <dbReference type="Proteomes" id="UP000178587"/>
    </source>
</evidence>
<dbReference type="Pfam" id="PF00903">
    <property type="entry name" value="Glyoxalase"/>
    <property type="match status" value="2"/>
</dbReference>
<dbReference type="InterPro" id="IPR037523">
    <property type="entry name" value="VOC_core"/>
</dbReference>
<dbReference type="AlphaFoldDB" id="A0A1F6EMY2"/>
<dbReference type="InterPro" id="IPR029068">
    <property type="entry name" value="Glyas_Bleomycin-R_OHBP_Dase"/>
</dbReference>
<protein>
    <submittedName>
        <fullName evidence="2">3,4-dihydroxyphenylacetate 2,3-dioxygenase</fullName>
    </submittedName>
</protein>
<dbReference type="Gene3D" id="3.10.180.10">
    <property type="entry name" value="2,3-Dihydroxybiphenyl 1,2-Dioxygenase, domain 1"/>
    <property type="match status" value="2"/>
</dbReference>
<keyword evidence="2" id="KW-0560">Oxidoreductase</keyword>
<name>A0A1F6EMY2_9BACT</name>
<dbReference type="PANTHER" id="PTHR21366">
    <property type="entry name" value="GLYOXALASE FAMILY PROTEIN"/>
    <property type="match status" value="1"/>
</dbReference>
<dbReference type="PROSITE" id="PS51819">
    <property type="entry name" value="VOC"/>
    <property type="match status" value="2"/>
</dbReference>
<evidence type="ECO:0000313" key="2">
    <source>
        <dbReference type="EMBL" id="OGG75008.1"/>
    </source>
</evidence>
<dbReference type="EMBL" id="MFLU01000009">
    <property type="protein sequence ID" value="OGG75008.1"/>
    <property type="molecule type" value="Genomic_DNA"/>
</dbReference>
<dbReference type="InterPro" id="IPR004360">
    <property type="entry name" value="Glyas_Fos-R_dOase_dom"/>
</dbReference>
<feature type="domain" description="VOC" evidence="1">
    <location>
        <begin position="10"/>
        <end position="124"/>
    </location>
</feature>
<reference evidence="2 3" key="1">
    <citation type="journal article" date="2016" name="Nat. Commun.">
        <title>Thousands of microbial genomes shed light on interconnected biogeochemical processes in an aquifer system.</title>
        <authorList>
            <person name="Anantharaman K."/>
            <person name="Brown C.T."/>
            <person name="Hug L.A."/>
            <person name="Sharon I."/>
            <person name="Castelle C.J."/>
            <person name="Probst A.J."/>
            <person name="Thomas B.C."/>
            <person name="Singh A."/>
            <person name="Wilkins M.J."/>
            <person name="Karaoz U."/>
            <person name="Brodie E.L."/>
            <person name="Williams K.H."/>
            <person name="Hubbard S.S."/>
            <person name="Banfield J.F."/>
        </authorList>
    </citation>
    <scope>NUCLEOTIDE SEQUENCE [LARGE SCALE GENOMIC DNA]</scope>
</reference>
<gene>
    <name evidence="2" type="ORF">A3A34_02580</name>
</gene>
<dbReference type="GO" id="GO:0051213">
    <property type="term" value="F:dioxygenase activity"/>
    <property type="evidence" value="ECO:0007669"/>
    <property type="project" value="UniProtKB-KW"/>
</dbReference>
<dbReference type="NCBIfam" id="TIGR02295">
    <property type="entry name" value="HpaD"/>
    <property type="match status" value="1"/>
</dbReference>
<proteinExistence type="predicted"/>
<dbReference type="Proteomes" id="UP000178587">
    <property type="component" value="Unassembled WGS sequence"/>
</dbReference>
<dbReference type="SUPFAM" id="SSF54593">
    <property type="entry name" value="Glyoxalase/Bleomycin resistance protein/Dihydroxybiphenyl dioxygenase"/>
    <property type="match status" value="1"/>
</dbReference>
<dbReference type="STRING" id="1798507.A3A34_02580"/>
<feature type="domain" description="VOC" evidence="1">
    <location>
        <begin position="145"/>
        <end position="265"/>
    </location>
</feature>
<sequence length="328" mass="37197">MQKTSFNILRAAHAGLLVTNLEKALEFYTEVLGLELSADGLLANTAHLRTLAVKDACVLSLEEAEMPGVSHIAFRVGSDADLEALELKAVISNRAHYWMTISPYHGRALRIADPNGMPIVFFHEMERDEMLLQQYDKHHGARPMWLDHFNVFVPDVALSERWFCENLGFRTSERLLTSEDNVFAIWLHRKSNVHDIALTNGRGPRVHHIAFWVRDERSILDACDILAACGMHGQIERGPARHGISNAFFVYLRDPDGNRIELFTGDYPIFDPDNPVITWHTDDPQYATFWGTPAPKSWFEEGMLVKGFDGCFITPRKPSIETRPPTSD</sequence>
<dbReference type="InterPro" id="IPR050383">
    <property type="entry name" value="GlyoxalaseI/FosfomycinResist"/>
</dbReference>
<accession>A0A1F6EMY2</accession>
<organism evidence="2 3">
    <name type="scientific">Candidatus Kaiserbacteria bacterium RIFCSPLOWO2_01_FULL_50_24</name>
    <dbReference type="NCBI Taxonomy" id="1798507"/>
    <lineage>
        <taxon>Bacteria</taxon>
        <taxon>Candidatus Kaiseribacteriota</taxon>
    </lineage>
</organism>
<dbReference type="InterPro" id="IPR011981">
    <property type="entry name" value="DHPA_dOase_Mn/Fe"/>
</dbReference>
<comment type="caution">
    <text evidence="2">The sequence shown here is derived from an EMBL/GenBank/DDBJ whole genome shotgun (WGS) entry which is preliminary data.</text>
</comment>
<evidence type="ECO:0000259" key="1">
    <source>
        <dbReference type="PROSITE" id="PS51819"/>
    </source>
</evidence>
<keyword evidence="2" id="KW-0223">Dioxygenase</keyword>